<dbReference type="InterPro" id="IPR013519">
    <property type="entry name" value="Int_alpha_beta-p"/>
</dbReference>
<evidence type="ECO:0000256" key="1">
    <source>
        <dbReference type="ARBA" id="ARBA00022729"/>
    </source>
</evidence>
<evidence type="ECO:0000256" key="4">
    <source>
        <dbReference type="ARBA" id="ARBA00023157"/>
    </source>
</evidence>
<keyword evidence="3" id="KW-0378">Hydrolase</keyword>
<dbReference type="InterPro" id="IPR013320">
    <property type="entry name" value="ConA-like_dom_sf"/>
</dbReference>
<keyword evidence="1" id="KW-0732">Signal</keyword>
<dbReference type="SUPFAM" id="SSF49899">
    <property type="entry name" value="Concanavalin A-like lectins/glucanases"/>
    <property type="match status" value="1"/>
</dbReference>
<dbReference type="Pfam" id="PF01839">
    <property type="entry name" value="FG-GAP"/>
    <property type="match status" value="4"/>
</dbReference>
<proteinExistence type="predicted"/>
<dbReference type="PANTHER" id="PTHR23221:SF7">
    <property type="entry name" value="PHOSPHATIDYLINOSITOL-GLYCAN-SPECIFIC PHOSPHOLIPASE D"/>
    <property type="match status" value="1"/>
</dbReference>
<comment type="caution">
    <text evidence="7">The sequence shown here is derived from an EMBL/GenBank/DDBJ whole genome shotgun (WGS) entry which is preliminary data.</text>
</comment>
<keyword evidence="5" id="KW-0325">Glycoprotein</keyword>
<dbReference type="Gene3D" id="2.130.10.130">
    <property type="entry name" value="Integrin alpha, N-terminal"/>
    <property type="match status" value="2"/>
</dbReference>
<dbReference type="SUPFAM" id="SSF69318">
    <property type="entry name" value="Integrin alpha N-terminal domain"/>
    <property type="match status" value="1"/>
</dbReference>
<protein>
    <submittedName>
        <fullName evidence="7">FG-GAP-like repeat-containing protein</fullName>
    </submittedName>
</protein>
<evidence type="ECO:0000256" key="3">
    <source>
        <dbReference type="ARBA" id="ARBA00022801"/>
    </source>
</evidence>
<dbReference type="PRINTS" id="PR01185">
    <property type="entry name" value="INTEGRINA"/>
</dbReference>
<dbReference type="GO" id="GO:0007155">
    <property type="term" value="P:cell adhesion"/>
    <property type="evidence" value="ECO:0007669"/>
    <property type="project" value="InterPro"/>
</dbReference>
<dbReference type="SMART" id="SM00560">
    <property type="entry name" value="LamGL"/>
    <property type="match status" value="1"/>
</dbReference>
<evidence type="ECO:0000313" key="8">
    <source>
        <dbReference type="Proteomes" id="UP001268256"/>
    </source>
</evidence>
<dbReference type="PROSITE" id="PS51470">
    <property type="entry name" value="FG_GAP"/>
    <property type="match status" value="4"/>
</dbReference>
<keyword evidence="2" id="KW-0677">Repeat</keyword>
<evidence type="ECO:0000259" key="6">
    <source>
        <dbReference type="SMART" id="SM00560"/>
    </source>
</evidence>
<dbReference type="GO" id="GO:0016787">
    <property type="term" value="F:hydrolase activity"/>
    <property type="evidence" value="ECO:0007669"/>
    <property type="project" value="UniProtKB-KW"/>
</dbReference>
<dbReference type="InterPro" id="IPR000413">
    <property type="entry name" value="Integrin_alpha"/>
</dbReference>
<evidence type="ECO:0000313" key="7">
    <source>
        <dbReference type="EMBL" id="MDS3860715.1"/>
    </source>
</evidence>
<keyword evidence="8" id="KW-1185">Reference proteome</keyword>
<name>A0AAE4JVU0_9CYAN</name>
<evidence type="ECO:0000256" key="2">
    <source>
        <dbReference type="ARBA" id="ARBA00022737"/>
    </source>
</evidence>
<feature type="domain" description="LamG-like jellyroll fold" evidence="6">
    <location>
        <begin position="1244"/>
        <end position="1368"/>
    </location>
</feature>
<dbReference type="Gene3D" id="2.60.120.200">
    <property type="match status" value="1"/>
</dbReference>
<dbReference type="RefSeq" id="WP_322877984.1">
    <property type="nucleotide sequence ID" value="NZ_JAVMIP010000006.1"/>
</dbReference>
<dbReference type="InterPro" id="IPR006558">
    <property type="entry name" value="LamG-like"/>
</dbReference>
<organism evidence="7 8">
    <name type="scientific">Pseudocalidococcus azoricus BACA0444</name>
    <dbReference type="NCBI Taxonomy" id="2918990"/>
    <lineage>
        <taxon>Bacteria</taxon>
        <taxon>Bacillati</taxon>
        <taxon>Cyanobacteriota</taxon>
        <taxon>Cyanophyceae</taxon>
        <taxon>Acaryochloridales</taxon>
        <taxon>Thermosynechococcaceae</taxon>
        <taxon>Pseudocalidococcus</taxon>
        <taxon>Pseudocalidococcus azoricus</taxon>
    </lineage>
</organism>
<reference evidence="8" key="1">
    <citation type="submission" date="2023-07" db="EMBL/GenBank/DDBJ databases">
        <authorList>
            <person name="Luz R."/>
            <person name="Cordeiro R."/>
            <person name="Fonseca A."/>
            <person name="Goncalves V."/>
        </authorList>
    </citation>
    <scope>NUCLEOTIDE SEQUENCE [LARGE SCALE GENOMIC DNA]</scope>
    <source>
        <strain evidence="8">BACA0444</strain>
    </source>
</reference>
<dbReference type="InterPro" id="IPR028994">
    <property type="entry name" value="Integrin_alpha_N"/>
</dbReference>
<sequence length="2283" mass="239211">MNPYASYATTAVDIAGTNHIIWENNGQLIHAIYDQNSGTWDQAKSITNAQGGKNLKLLAAPIIPYGENEFAPGLMAFWEKGIGNAREIYAVVGRYDASGAVIWSEAVQITQDGVADQGTDVTFSGDGGIELVYQKVLGLDPRNPEYALDPLQMGTDAANPNRDDSDLYRSALSIDLDSETGQTSLLFSSGQTIPLTFPNSSREMAIYYPLGSGVQGLSSETSPTLSEQSFPAGISRSFNLNLSLSHKFLNLKVPFLAETTTVGLTLDSNIEMSRNQQYLEASLAAAINKYSREDGKKKADTGISFSNQARKGSLISLGGWGVRDIGIDSTGRINYQAQTGQLAGLQRSFDIYLDLYKSYQVNLGTKNINLGQMQAEADLFLGLGVAYTFTDPKNNTNPPFAYYLPNWALKAIDNPSSGGPETAYLMSTVPAYSKLSKVERAAIGEVGKLDPGPILISAFDISMPPWPWPAKEEYQQFGYGFQLPLDLTLTGTVGILKNVFKAQSIATAGLDFDLEVDPDLQFTIPWQVGIQVDLQAAIFKWSWSWGTSGTFLNPAPGSASSTTNSFNPNNLASGLIPLNGSVTVSYNPYTGSTNNYQNSFSSVTNPNQIAPSSTYQIRDITLSSGGSQYLNGRNGSFQIALTALGVSDPALVNVYVNQGVISGFTVVDPGSGYSTNQVLSLDTFLNSSGGSGATAEITVTVTDTTTNTGRLGQVTVTNGGSGYLGGKSGIFVVSPTQSTTPSAQSFLPGLLSVTVTNGVITAVNVLSGGSGYQPGQVSVDFSQNGGGGTGGSATATLTSNQVQNVVNDGPPSISSITQTLGDTVLTATTMAWVADGSNDQVPLTNLSQNSVPTSRVQAAVLSGSDWGAPESIPNEGSRGFNFDPAIGYYLNGSSPSRLLVWAHADGSSLNSQSSSSEITQALLSTDIYYSYADSGNSWQTPILLTQNSGSDTKVTLGPGPTDNELVAAWVNTSDTTGQTIYTAIFNGLTQQWSSPVAIPNSGLATSQSIDSLEVGELQGSPAIFWSDATDPGYAYSVIKDKPDLYFRLDERNGAVVATNGSTGGQRSNAVYVGTVSYGQPGALLAANGSGDPNTSVGFNGQGYILVPGTDTQSSLGDFSVEFWVNANDLSPNQSLVDQGGYNLDAVLPTATISLSVTKTPTQDEQGNWGFAYAVAVLPTTAITVNNPGSGLSSFNLDFDLAGLLPNRVLTLPDDTQVALAGVPQLDLDIQAQVLAGITPGPVTQILGTTFVIDPAAQGQTSTTSTLNQGLTFTQTPGWYVRTGSNNSIVFNAGGGEIVADSLSPQAWYYVVATYDANSQVASLYINGELKKQQQGSRFAPSSVPLVLGYNFSGQLDEVAYYNGLLTPNTNVGTTNNLGQVDSLTFNSVGQITNHYNNRYSSPNAATDATFYSVYDAASGTWGTPSQFSTEAADRPTSPLLERSPVVDIVSNSFQLMPDGQPDSRVRIQVPETIAPGTTITGIKILKVVSSDNTANWTVGNAPDPGWAIGVIVNGQLINPLNPSTDFSYTVMSENPTLDLYFQDSSFESDLLPGQTVNVIFYTSTNSGESTPTIPIPTTIPITATIIPNPSSTIAQATEAGKEQIAIGTILENEVTNLNQVDSGAILNVPNNAGTAVAAGHFMLSNSVGTNLANAIVVSQSSADAGRGIVWVLPAGSNDIIEANNVNELSTTTVPQDGVLIKHSNPDGSTSFPPQIGTVLAVGDVDGDGVDDLIIGASQANNANGDKSGNVYIISGTSITPNQTIDLANNPGVTLIGQEGSQSGFSIAIGDVNGDGIDDIVVGAPYASYTINNKNEAVGAVYLVLGNKKFFDDTSTNPNTVNLDSDNVILTGTSGSHTDQYIQNKTWTSQVGFSVAVSSPKPTPPFFDFASPLSVNGDRFADIIIGAPNYRQDVEFNGDGVNQNATGTQAQNYSTTLTTVPSTGRGASYSKNLQTGRAYIVFGSQNPTYNLSENSLTGSNGIILDGAPILNSDAQLGYAVSTGGDVNGDGFDDVVFGAPEGNDATGLSFILQGRSKNNPFNKTTYVLSREADLILGGSSTFAKLGKTLNLSGDLNGDGLADLVLGSPNSEYSTGEAFIVFGSDNIFNGSTPTYQSLQPGAAAGVMKLSGGIAGGLAAGALFSGSNLNDQDANGKIYDSLVVASPYSGQVYVVYGHEWLADDGNLKLTNLAGNNGLIIDGSDLSNTFAQQELDGLSHSSPSMTNDGDDTLFITVRGTNGTDYVASSTNGGQSWGGFNPLPPGEETDDYFPSIAFYDGVLYSIFHD</sequence>
<dbReference type="EMBL" id="JAVMIP010000006">
    <property type="protein sequence ID" value="MDS3860715.1"/>
    <property type="molecule type" value="Genomic_DNA"/>
</dbReference>
<dbReference type="InterPro" id="IPR013517">
    <property type="entry name" value="FG-GAP"/>
</dbReference>
<evidence type="ECO:0000256" key="5">
    <source>
        <dbReference type="ARBA" id="ARBA00023180"/>
    </source>
</evidence>
<keyword evidence="4" id="KW-1015">Disulfide bond</keyword>
<dbReference type="PANTHER" id="PTHR23221">
    <property type="entry name" value="GLYCOSYLPHOSPHATIDYLINOSITOL PHOSPHOLIPASE D"/>
    <property type="match status" value="1"/>
</dbReference>
<dbReference type="SMART" id="SM00191">
    <property type="entry name" value="Int_alpha"/>
    <property type="match status" value="6"/>
</dbReference>
<dbReference type="GO" id="GO:0008305">
    <property type="term" value="C:integrin complex"/>
    <property type="evidence" value="ECO:0007669"/>
    <property type="project" value="InterPro"/>
</dbReference>
<accession>A0AAE4JVU0</accession>
<gene>
    <name evidence="7" type="ORF">RIF25_07800</name>
</gene>
<dbReference type="Proteomes" id="UP001268256">
    <property type="component" value="Unassembled WGS sequence"/>
</dbReference>